<evidence type="ECO:0000313" key="1">
    <source>
        <dbReference type="EMBL" id="HJE38991.1"/>
    </source>
</evidence>
<dbReference type="EMBL" id="DYXT01000026">
    <property type="protein sequence ID" value="HJE38991.1"/>
    <property type="molecule type" value="Genomic_DNA"/>
</dbReference>
<accession>A0A4Q0UAM3</accession>
<gene>
    <name evidence="1" type="ORF">K8V47_04455</name>
</gene>
<protein>
    <submittedName>
        <fullName evidence="1">DUF3108 domain-containing protein</fullName>
    </submittedName>
</protein>
<proteinExistence type="predicted"/>
<dbReference type="Pfam" id="PF11306">
    <property type="entry name" value="DUF3108"/>
    <property type="match status" value="1"/>
</dbReference>
<evidence type="ECO:0000313" key="2">
    <source>
        <dbReference type="Proteomes" id="UP000711407"/>
    </source>
</evidence>
<organism evidence="1 2">
    <name type="scientific">Candidatus Amulumruptor caecigallinarius</name>
    <dbReference type="NCBI Taxonomy" id="2109911"/>
    <lineage>
        <taxon>Bacteria</taxon>
        <taxon>Pseudomonadati</taxon>
        <taxon>Bacteroidota</taxon>
        <taxon>Bacteroidia</taxon>
        <taxon>Bacteroidales</taxon>
        <taxon>Muribaculaceae</taxon>
        <taxon>Candidatus Amulumruptor</taxon>
    </lineage>
</organism>
<reference evidence="1" key="1">
    <citation type="journal article" date="2021" name="PeerJ">
        <title>Extensive microbial diversity within the chicken gut microbiome revealed by metagenomics and culture.</title>
        <authorList>
            <person name="Gilroy R."/>
            <person name="Ravi A."/>
            <person name="Getino M."/>
            <person name="Pursley I."/>
            <person name="Horton D.L."/>
            <person name="Alikhan N.F."/>
            <person name="Baker D."/>
            <person name="Gharbi K."/>
            <person name="Hall N."/>
            <person name="Watson M."/>
            <person name="Adriaenssens E.M."/>
            <person name="Foster-Nyarko E."/>
            <person name="Jarju S."/>
            <person name="Secka A."/>
            <person name="Antonio M."/>
            <person name="Oren A."/>
            <person name="Chaudhuri R.R."/>
            <person name="La Ragione R."/>
            <person name="Hildebrand F."/>
            <person name="Pallen M.J."/>
        </authorList>
    </citation>
    <scope>NUCLEOTIDE SEQUENCE</scope>
    <source>
        <strain evidence="1">4100</strain>
    </source>
</reference>
<reference evidence="1" key="2">
    <citation type="submission" date="2021-09" db="EMBL/GenBank/DDBJ databases">
        <authorList>
            <person name="Gilroy R."/>
        </authorList>
    </citation>
    <scope>NUCLEOTIDE SEQUENCE</scope>
    <source>
        <strain evidence="1">4100</strain>
    </source>
</reference>
<sequence>MKRKVSTLLIALAVVVAAVSGSAATVFQDETLNYKVMYKWGFISKVAGYATLRLETSPSAYEAVLTARSAKWADRLYKLRDTLYTTMSPATMLPQNYVYIAHENGTYKHDRVAFSHVGDQFTGKTTRQYRNKHGEWSEDSQTLTATGPSVDLLSMFFYVRAIDFPRMRIGSSVKLNCFSGKKTEVLTITYKGTQKVTVNDKEHLAYYVGFTFTRDGKESSASIYAWITADSRRLPLQVEGQLPVGKIRCVLSD</sequence>
<dbReference type="InterPro" id="IPR021457">
    <property type="entry name" value="DUF3108"/>
</dbReference>
<dbReference type="Proteomes" id="UP000711407">
    <property type="component" value="Unassembled WGS sequence"/>
</dbReference>
<dbReference type="AlphaFoldDB" id="A0A4Q0UAM3"/>
<comment type="caution">
    <text evidence="1">The sequence shown here is derived from an EMBL/GenBank/DDBJ whole genome shotgun (WGS) entry which is preliminary data.</text>
</comment>
<name>A0A4Q0UAM3_9BACT</name>